<dbReference type="Proteomes" id="UP000008076">
    <property type="component" value="Unassembled WGS sequence"/>
</dbReference>
<dbReference type="OMA" id="ACDKNRI"/>
<comment type="subcellular location">
    <subcellularLocation>
        <location evidence="1 5">Nucleus</location>
    </subcellularLocation>
</comment>
<evidence type="ECO:0000256" key="5">
    <source>
        <dbReference type="RuleBase" id="RU364132"/>
    </source>
</evidence>
<dbReference type="InterPro" id="IPR007023">
    <property type="entry name" value="Ribosom_reg"/>
</dbReference>
<dbReference type="GO" id="GO:0005634">
    <property type="term" value="C:nucleus"/>
    <property type="evidence" value="ECO:0007669"/>
    <property type="project" value="UniProtKB-SubCell"/>
</dbReference>
<dbReference type="Pfam" id="PF04939">
    <property type="entry name" value="RRS1"/>
    <property type="match status" value="1"/>
</dbReference>
<dbReference type="AlphaFoldDB" id="B0EAA0"/>
<dbReference type="GO" id="GO:0042254">
    <property type="term" value="P:ribosome biogenesis"/>
    <property type="evidence" value="ECO:0007669"/>
    <property type="project" value="UniProtKB-KW"/>
</dbReference>
<evidence type="ECO:0000256" key="2">
    <source>
        <dbReference type="ARBA" id="ARBA00010077"/>
    </source>
</evidence>
<dbReference type="KEGG" id="edi:EDI_318660"/>
<dbReference type="EMBL" id="DS548442">
    <property type="protein sequence ID" value="EDR28550.1"/>
    <property type="molecule type" value="Genomic_DNA"/>
</dbReference>
<evidence type="ECO:0000256" key="1">
    <source>
        <dbReference type="ARBA" id="ARBA00004123"/>
    </source>
</evidence>
<proteinExistence type="inferred from homology"/>
<protein>
    <recommendedName>
        <fullName evidence="5">Ribosome biogenesis regulatory protein</fullName>
    </recommendedName>
</protein>
<comment type="function">
    <text evidence="5">Involved in ribosomal large subunit assembly.</text>
</comment>
<keyword evidence="4 5" id="KW-0539">Nucleus</keyword>
<evidence type="ECO:0000313" key="7">
    <source>
        <dbReference type="Proteomes" id="UP000008076"/>
    </source>
</evidence>
<reference evidence="7" key="1">
    <citation type="submission" date="2007-12" db="EMBL/GenBank/DDBJ databases">
        <title>Annotation of Entamoeba dispar SAW760.</title>
        <authorList>
            <person name="Lorenzi H."/>
            <person name="Inman J."/>
            <person name="Schobel S."/>
            <person name="Amedeo P."/>
            <person name="Caler E."/>
        </authorList>
    </citation>
    <scope>NUCLEOTIDE SEQUENCE [LARGE SCALE GENOMIC DNA]</scope>
    <source>
        <strain evidence="7">ATCC PRA-260 / SAW760</strain>
    </source>
</reference>
<dbReference type="eggNOG" id="KOG1765">
    <property type="taxonomic scope" value="Eukaryota"/>
</dbReference>
<evidence type="ECO:0000256" key="4">
    <source>
        <dbReference type="ARBA" id="ARBA00023242"/>
    </source>
</evidence>
<sequence length="258" mass="29291">MTEIKQQHTFELDVGNLLVTDRSDVDIEKFKSDSWKYIGEIAKKASKTLIDNIYAREDVSDHSDPSLGKVVILDEPEMKFPREKPLPASKEPTKWELFAKRKGIKKTKKSGKVWNQETHSWVPRFGMGSAKQIKKKTEGWIVEDKVGLSDNPFEGIDKKKLKEETKPSRSGKKIKKSLSKIKLTPGTIGKDGYMNKKDAQKLLKIAQRSSASMGNFSKNLTGEKIVAKKRKLKQSDFVKGGDKAKNMRVLDRLTKKKN</sequence>
<keyword evidence="7" id="KW-1185">Reference proteome</keyword>
<accession>B0EAA0</accession>
<dbReference type="VEuPathDB" id="AmoebaDB:EDI_318660"/>
<dbReference type="RefSeq" id="XP_001735267.1">
    <property type="nucleotide sequence ID" value="XM_001735215.1"/>
</dbReference>
<evidence type="ECO:0000256" key="3">
    <source>
        <dbReference type="ARBA" id="ARBA00022517"/>
    </source>
</evidence>
<name>B0EAA0_ENTDS</name>
<gene>
    <name evidence="6" type="ORF">EDI_318660</name>
</gene>
<comment type="similarity">
    <text evidence="2 5">Belongs to the RRS1 family.</text>
</comment>
<evidence type="ECO:0000313" key="6">
    <source>
        <dbReference type="EMBL" id="EDR28550.1"/>
    </source>
</evidence>
<keyword evidence="3 5" id="KW-0690">Ribosome biogenesis</keyword>
<dbReference type="GeneID" id="5880207"/>
<dbReference type="OrthoDB" id="28455at2759"/>
<organism evidence="7">
    <name type="scientific">Entamoeba dispar (strain ATCC PRA-260 / SAW760)</name>
    <dbReference type="NCBI Taxonomy" id="370354"/>
    <lineage>
        <taxon>Eukaryota</taxon>
        <taxon>Amoebozoa</taxon>
        <taxon>Evosea</taxon>
        <taxon>Archamoebae</taxon>
        <taxon>Mastigamoebida</taxon>
        <taxon>Entamoebidae</taxon>
        <taxon>Entamoeba</taxon>
    </lineage>
</organism>